<dbReference type="KEGG" id="sawl:NGM29_03230"/>
<gene>
    <name evidence="1" type="ORF">NGM29_03230</name>
</gene>
<name>A0A9E7NC81_9EURY</name>
<evidence type="ECO:0000313" key="1">
    <source>
        <dbReference type="EMBL" id="UTF54308.1"/>
    </source>
</evidence>
<dbReference type="RefSeq" id="WP_254158936.1">
    <property type="nucleotide sequence ID" value="NZ_CP100355.1"/>
</dbReference>
<protein>
    <submittedName>
        <fullName evidence="1">Uncharacterized protein</fullName>
    </submittedName>
</protein>
<organism evidence="1 2">
    <name type="scientific">Natronosalvus rutilus</name>
    <dbReference type="NCBI Taxonomy" id="2953753"/>
    <lineage>
        <taxon>Archaea</taxon>
        <taxon>Methanobacteriati</taxon>
        <taxon>Methanobacteriota</taxon>
        <taxon>Stenosarchaea group</taxon>
        <taxon>Halobacteria</taxon>
        <taxon>Halobacteriales</taxon>
        <taxon>Natrialbaceae</taxon>
        <taxon>Natronosalvus</taxon>
    </lineage>
</organism>
<sequence length="312" mass="34804">MDWNALRDACRSLEPGSELVTPVSERAFRIEDALEDRLVIQFVDSGEERPLHREQFDVLAEQLEGGPIPLAELPPGVEPYASVLSLSAEHVSDGETLERAPEEAVAGESPHIVSPEDARTSLERVHDDATLLADQLERLERDGRDEPSTLDTETLTDLYVLLSDVQRGSDRVRRTAGETLLERLGPDQQLHGRFGTVRRTTRDRRQPRDEDVVLDALDEHGIPHEWVLGIDSDKLDVVLAVTDLEPDAVYNVEQQVYVQKTGVDEGEKYSRLQGLAERLENVDAEAAGQIDESLYDDLSDLEQRLEEALSAG</sequence>
<reference evidence="1" key="1">
    <citation type="submission" date="2022-06" db="EMBL/GenBank/DDBJ databases">
        <title>Diverse halophilic archaea isolated from saline environments.</title>
        <authorList>
            <person name="Cui H.-L."/>
        </authorList>
    </citation>
    <scope>NUCLEOTIDE SEQUENCE</scope>
    <source>
        <strain evidence="1">WLHS1</strain>
    </source>
</reference>
<dbReference type="EMBL" id="CP100355">
    <property type="protein sequence ID" value="UTF54308.1"/>
    <property type="molecule type" value="Genomic_DNA"/>
</dbReference>
<dbReference type="InterPro" id="IPR058289">
    <property type="entry name" value="DUF7983"/>
</dbReference>
<evidence type="ECO:0000313" key="2">
    <source>
        <dbReference type="Proteomes" id="UP001056855"/>
    </source>
</evidence>
<dbReference type="GeneID" id="73289026"/>
<dbReference type="Proteomes" id="UP001056855">
    <property type="component" value="Chromosome"/>
</dbReference>
<accession>A0A9E7NC81</accession>
<dbReference type="Pfam" id="PF25943">
    <property type="entry name" value="DUF7983"/>
    <property type="match status" value="1"/>
</dbReference>
<dbReference type="AlphaFoldDB" id="A0A9E7NC81"/>
<proteinExistence type="predicted"/>
<keyword evidence="2" id="KW-1185">Reference proteome</keyword>